<gene>
    <name evidence="1" type="ORF">LIER_37945</name>
</gene>
<dbReference type="EMBL" id="BAABME010018695">
    <property type="protein sequence ID" value="GAA0154703.1"/>
    <property type="molecule type" value="Genomic_DNA"/>
</dbReference>
<evidence type="ECO:0000313" key="2">
    <source>
        <dbReference type="Proteomes" id="UP001454036"/>
    </source>
</evidence>
<dbReference type="Proteomes" id="UP001454036">
    <property type="component" value="Unassembled WGS sequence"/>
</dbReference>
<evidence type="ECO:0000313" key="1">
    <source>
        <dbReference type="EMBL" id="GAA0154703.1"/>
    </source>
</evidence>
<dbReference type="AlphaFoldDB" id="A0AAV3PTU4"/>
<comment type="caution">
    <text evidence="1">The sequence shown here is derived from an EMBL/GenBank/DDBJ whole genome shotgun (WGS) entry which is preliminary data.</text>
</comment>
<accession>A0AAV3PTU4</accession>
<proteinExistence type="predicted"/>
<organism evidence="1 2">
    <name type="scientific">Lithospermum erythrorhizon</name>
    <name type="common">Purple gromwell</name>
    <name type="synonym">Lithospermum officinale var. erythrorhizon</name>
    <dbReference type="NCBI Taxonomy" id="34254"/>
    <lineage>
        <taxon>Eukaryota</taxon>
        <taxon>Viridiplantae</taxon>
        <taxon>Streptophyta</taxon>
        <taxon>Embryophyta</taxon>
        <taxon>Tracheophyta</taxon>
        <taxon>Spermatophyta</taxon>
        <taxon>Magnoliopsida</taxon>
        <taxon>eudicotyledons</taxon>
        <taxon>Gunneridae</taxon>
        <taxon>Pentapetalae</taxon>
        <taxon>asterids</taxon>
        <taxon>lamiids</taxon>
        <taxon>Boraginales</taxon>
        <taxon>Boraginaceae</taxon>
        <taxon>Boraginoideae</taxon>
        <taxon>Lithospermeae</taxon>
        <taxon>Lithospermum</taxon>
    </lineage>
</organism>
<protein>
    <recommendedName>
        <fullName evidence="3">Retrotransposon gag domain-containing protein</fullName>
    </recommendedName>
</protein>
<keyword evidence="2" id="KW-1185">Reference proteome</keyword>
<sequence length="293" mass="33733">MSFSDRLDDAFQLPPGFQIASIGTLRCLTGKARDWYMALPMKMIHTYQQTTDAFVSKFATAIQRRQDERILMEIQQGLRYGKLKKALLVRTSLSKDELTAAVTTHILLEELKVGAEKPTDLRETMLKKDGNMSPKKPPVWERIQPDRGKFARKRYKWAFPQRGMPLGVARLWVTMGKGLTSTTFQVQFTVVDIPDSSYNELIRRPILKGYSISSALKSEVPDSRGRRRNDWRPKACTHVFAWGMKDMPGMDPVVALHRLHVDPLFQLLKQRNRTFSEEKKCGDKRGSRQFVED</sequence>
<evidence type="ECO:0008006" key="3">
    <source>
        <dbReference type="Google" id="ProtNLM"/>
    </source>
</evidence>
<reference evidence="1 2" key="1">
    <citation type="submission" date="2024-01" db="EMBL/GenBank/DDBJ databases">
        <title>The complete chloroplast genome sequence of Lithospermum erythrorhizon: insights into the phylogenetic relationship among Boraginaceae species and the maternal lineages of purple gromwells.</title>
        <authorList>
            <person name="Okada T."/>
            <person name="Watanabe K."/>
        </authorList>
    </citation>
    <scope>NUCLEOTIDE SEQUENCE [LARGE SCALE GENOMIC DNA]</scope>
</reference>
<name>A0AAV3PTU4_LITER</name>